<name>A0A0L0G9N8_9EUKA</name>
<evidence type="ECO:0000313" key="3">
    <source>
        <dbReference type="EMBL" id="KNC85619.1"/>
    </source>
</evidence>
<feature type="region of interest" description="Disordered" evidence="1">
    <location>
        <begin position="158"/>
        <end position="201"/>
    </location>
</feature>
<keyword evidence="2" id="KW-0732">Signal</keyword>
<feature type="signal peptide" evidence="2">
    <location>
        <begin position="1"/>
        <end position="18"/>
    </location>
</feature>
<evidence type="ECO:0000313" key="4">
    <source>
        <dbReference type="Proteomes" id="UP000054560"/>
    </source>
</evidence>
<evidence type="ECO:0000256" key="2">
    <source>
        <dbReference type="SAM" id="SignalP"/>
    </source>
</evidence>
<organism evidence="3 4">
    <name type="scientific">Sphaeroforma arctica JP610</name>
    <dbReference type="NCBI Taxonomy" id="667725"/>
    <lineage>
        <taxon>Eukaryota</taxon>
        <taxon>Ichthyosporea</taxon>
        <taxon>Ichthyophonida</taxon>
        <taxon>Sphaeroforma</taxon>
    </lineage>
</organism>
<reference evidence="3 4" key="1">
    <citation type="submission" date="2011-02" db="EMBL/GenBank/DDBJ databases">
        <title>The Genome Sequence of Sphaeroforma arctica JP610.</title>
        <authorList>
            <consortium name="The Broad Institute Genome Sequencing Platform"/>
            <person name="Russ C."/>
            <person name="Cuomo C."/>
            <person name="Young S.K."/>
            <person name="Zeng Q."/>
            <person name="Gargeya S."/>
            <person name="Alvarado L."/>
            <person name="Berlin A."/>
            <person name="Chapman S.B."/>
            <person name="Chen Z."/>
            <person name="Freedman E."/>
            <person name="Gellesch M."/>
            <person name="Goldberg J."/>
            <person name="Griggs A."/>
            <person name="Gujja S."/>
            <person name="Heilman E."/>
            <person name="Heiman D."/>
            <person name="Howarth C."/>
            <person name="Mehta T."/>
            <person name="Neiman D."/>
            <person name="Pearson M."/>
            <person name="Roberts A."/>
            <person name="Saif S."/>
            <person name="Shea T."/>
            <person name="Shenoy N."/>
            <person name="Sisk P."/>
            <person name="Stolte C."/>
            <person name="Sykes S."/>
            <person name="White J."/>
            <person name="Yandava C."/>
            <person name="Burger G."/>
            <person name="Gray M.W."/>
            <person name="Holland P.W.H."/>
            <person name="King N."/>
            <person name="Lang F.B.F."/>
            <person name="Roger A.J."/>
            <person name="Ruiz-Trillo I."/>
            <person name="Haas B."/>
            <person name="Nusbaum C."/>
            <person name="Birren B."/>
        </authorList>
    </citation>
    <scope>NUCLEOTIDE SEQUENCE [LARGE SCALE GENOMIC DNA]</scope>
    <source>
        <strain evidence="3 4">JP610</strain>
    </source>
</reference>
<feature type="compositionally biased region" description="Basic and acidic residues" evidence="1">
    <location>
        <begin position="302"/>
        <end position="312"/>
    </location>
</feature>
<accession>A0A0L0G9N8</accession>
<dbReference type="RefSeq" id="XP_014159521.1">
    <property type="nucleotide sequence ID" value="XM_014304046.1"/>
</dbReference>
<dbReference type="GeneID" id="25902696"/>
<dbReference type="Proteomes" id="UP000054560">
    <property type="component" value="Unassembled WGS sequence"/>
</dbReference>
<evidence type="ECO:0000256" key="1">
    <source>
        <dbReference type="SAM" id="MobiDB-lite"/>
    </source>
</evidence>
<feature type="chain" id="PRO_5005538774" evidence="2">
    <location>
        <begin position="19"/>
        <end position="326"/>
    </location>
</feature>
<feature type="compositionally biased region" description="Basic and acidic residues" evidence="1">
    <location>
        <begin position="249"/>
        <end position="263"/>
    </location>
</feature>
<keyword evidence="4" id="KW-1185">Reference proteome</keyword>
<feature type="region of interest" description="Disordered" evidence="1">
    <location>
        <begin position="238"/>
        <end position="326"/>
    </location>
</feature>
<proteinExistence type="predicted"/>
<protein>
    <submittedName>
        <fullName evidence="3">Uncharacterized protein</fullName>
    </submittedName>
</protein>
<gene>
    <name evidence="3" type="ORF">SARC_02192</name>
</gene>
<dbReference type="EMBL" id="KQ241692">
    <property type="protein sequence ID" value="KNC85619.1"/>
    <property type="molecule type" value="Genomic_DNA"/>
</dbReference>
<dbReference type="AlphaFoldDB" id="A0A0L0G9N8"/>
<sequence>MKVAMGFTVLYLTHVAGAIMHRLNADVKLEIDKIVNAYGHGIVSYKVLEPVYEFGAKTGDTDVGYRQVGVCVCTFNNENINTHTDESRLQTLSHNRKKHSCECNFALETKRYTQRLMDKEFGTSDETEPYPWEPFELLDNEELNEPYELEEPVAMDGKEVDAGNDNYGENEKTVEEEESDVKTTYSEKYTESDFSEGASGEIRERECEINTGDNEVSGSDIFTDDSNISSDLEIGSDMVSEGESDFIFDSDRNRDTTKSEVDKTVGAGPTHTQKNASSGWGEYTDIGYTDEENGEGYGSNCDTEKDSRDTRQSESLSDSPYPTHVA</sequence>